<feature type="compositionally biased region" description="Polar residues" evidence="1">
    <location>
        <begin position="21"/>
        <end position="35"/>
    </location>
</feature>
<dbReference type="AlphaFoldDB" id="S9PVM0"/>
<dbReference type="GO" id="GO:0070941">
    <property type="term" value="P:eisosome assembly"/>
    <property type="evidence" value="ECO:0007669"/>
    <property type="project" value="TreeGrafter"/>
</dbReference>
<evidence type="ECO:0000313" key="2">
    <source>
        <dbReference type="EMBL" id="EPX72027.1"/>
    </source>
</evidence>
<gene>
    <name evidence="2" type="ORF">SOCG_03960</name>
</gene>
<reference evidence="2 3" key="1">
    <citation type="journal article" date="2011" name="Science">
        <title>Comparative functional genomics of the fission yeasts.</title>
        <authorList>
            <person name="Rhind N."/>
            <person name="Chen Z."/>
            <person name="Yassour M."/>
            <person name="Thompson D.A."/>
            <person name="Haas B.J."/>
            <person name="Habib N."/>
            <person name="Wapinski I."/>
            <person name="Roy S."/>
            <person name="Lin M.F."/>
            <person name="Heiman D.I."/>
            <person name="Young S.K."/>
            <person name="Furuya K."/>
            <person name="Guo Y."/>
            <person name="Pidoux A."/>
            <person name="Chen H.M."/>
            <person name="Robbertse B."/>
            <person name="Goldberg J.M."/>
            <person name="Aoki K."/>
            <person name="Bayne E.H."/>
            <person name="Berlin A.M."/>
            <person name="Desjardins C.A."/>
            <person name="Dobbs E."/>
            <person name="Dukaj L."/>
            <person name="Fan L."/>
            <person name="FitzGerald M.G."/>
            <person name="French C."/>
            <person name="Gujja S."/>
            <person name="Hansen K."/>
            <person name="Keifenheim D."/>
            <person name="Levin J.Z."/>
            <person name="Mosher R.A."/>
            <person name="Mueller C.A."/>
            <person name="Pfiffner J."/>
            <person name="Priest M."/>
            <person name="Russ C."/>
            <person name="Smialowska A."/>
            <person name="Swoboda P."/>
            <person name="Sykes S.M."/>
            <person name="Vaughn M."/>
            <person name="Vengrova S."/>
            <person name="Yoder R."/>
            <person name="Zeng Q."/>
            <person name="Allshire R."/>
            <person name="Baulcombe D."/>
            <person name="Birren B.W."/>
            <person name="Brown W."/>
            <person name="Ekwall K."/>
            <person name="Kellis M."/>
            <person name="Leatherwood J."/>
            <person name="Levin H."/>
            <person name="Margalit H."/>
            <person name="Martienssen R."/>
            <person name="Nieduszynski C.A."/>
            <person name="Spatafora J.W."/>
            <person name="Friedman N."/>
            <person name="Dalgaard J.Z."/>
            <person name="Baumann P."/>
            <person name="Niki H."/>
            <person name="Regev A."/>
            <person name="Nusbaum C."/>
        </authorList>
    </citation>
    <scope>NUCLEOTIDE SEQUENCE [LARGE SCALE GENOMIC DNA]</scope>
    <source>
        <strain evidence="3">yFS286</strain>
    </source>
</reference>
<protein>
    <submittedName>
        <fullName evidence="2">Fungal protein</fullName>
    </submittedName>
</protein>
<feature type="compositionally biased region" description="Basic and acidic residues" evidence="1">
    <location>
        <begin position="880"/>
        <end position="901"/>
    </location>
</feature>
<dbReference type="OrthoDB" id="4070583at2759"/>
<dbReference type="HOGENOM" id="CLU_288576_0_0_1"/>
<feature type="region of interest" description="Disordered" evidence="1">
    <location>
        <begin position="924"/>
        <end position="970"/>
    </location>
</feature>
<feature type="region of interest" description="Disordered" evidence="1">
    <location>
        <begin position="869"/>
        <end position="905"/>
    </location>
</feature>
<dbReference type="EMBL" id="KE503207">
    <property type="protein sequence ID" value="EPX72027.1"/>
    <property type="molecule type" value="Genomic_DNA"/>
</dbReference>
<dbReference type="InterPro" id="IPR024527">
    <property type="entry name" value="Eisosome1"/>
</dbReference>
<proteinExistence type="predicted"/>
<dbReference type="VEuPathDB" id="FungiDB:SOCG_03960"/>
<evidence type="ECO:0000256" key="1">
    <source>
        <dbReference type="SAM" id="MobiDB-lite"/>
    </source>
</evidence>
<dbReference type="GeneID" id="25032927"/>
<feature type="compositionally biased region" description="Polar residues" evidence="1">
    <location>
        <begin position="738"/>
        <end position="754"/>
    </location>
</feature>
<accession>S9PVM0</accession>
<sequence length="1065" mass="116523">MTSVNNTSLPSPDGAELTGLHSDSQQTATTISNKSLKGHYGSHPHQDHPSAYVAAKTGFTSRTVPADLRYDQSNQVSQNGNDLSTVSNRPNQSRFQYVAAGANRAAGHRSGGFENPSADSNSIHTSGSYGYHPHPHAGKAAQSAHVIKHTDMSEGRPNENGYGHDEQRKPLQFPTNPVFAGSAQQPIGTDPHSSNEFDEDSSRKVRLASQLAKHSATYAHQAPEPESASDPALPHRMAASQLVHNLSVQGSSSLEPQESSREAPSSANANSLAAASYAASHAKYDKSQPNVEQSTSPKGDDEYQRVRNMNLISPSGDNFLRDHTGQEDNGDAFAGFSRSDLLNNAPGYQGSRASTYGNTKNAGSERPVKPIYYAPGSTTISNQHQQKPKEGPTYDFSAASAALRRHRSMNANTSRNDNFESQEDARTRDWIRQMRLPTRSTIATNDYRQEPSYSNNVDRDQIQDEAIKRVRDMNLDLSKIQNRTDSQIRAYRPRSSHHPAYSYAGTDQYSRDADNAYVPQNQGRYSQANPVSYIDGRSSWNDEDSYGASPVEVRGAAHQGFSRPSTVVGSVPGRGGVSSNDADVEALQKRLSRAYIDHEREETYAIDLGAGRLISPEELEAIARRNVDPMVSELAERAAAENQRKQQASDSKAAKKQAKEEKKQRKRDEKARKAEEKRLAKERAKFAKQMSKDAGRTDEVAAAPITDHEQETSTSSAESYDGQEQGDQSFDPAAQEYLIQQTDIQNAAKQQELSGSGREAEEDVYQPRDTGYSGVVDHNLGVPSHYLHDEEYGGALNEGGGNQVDYAERSHFPTPTDHADQGNGLQETTDTVPRASAPEQYADLNHYPVVQETTILPDGQGGFVFPNDDESAAVNGYNDSEYKSDSLQKNEDDLDENDKVFNKASPKSPVAWLRKKFKNQKDKAAVKRMLEEDSYKKQASDGKVHGDGLQDNKPLATNGFTKHEQRPQAVETHYEPGLVTEKTGDEVPDLVAAQPHAKISSIPRTNSNLGELLDGSYVSKTDAVPGGLGDFESKNEKAVNGSGQVINHFPEPSKDPIGAAFHEDL</sequence>
<name>S9PVM0_SCHOY</name>
<evidence type="ECO:0000313" key="3">
    <source>
        <dbReference type="Proteomes" id="UP000016088"/>
    </source>
</evidence>
<feature type="compositionally biased region" description="Polar residues" evidence="1">
    <location>
        <begin position="351"/>
        <end position="362"/>
    </location>
</feature>
<feature type="region of interest" description="Disordered" evidence="1">
    <location>
        <begin position="1043"/>
        <end position="1065"/>
    </location>
</feature>
<feature type="region of interest" description="Disordered" evidence="1">
    <location>
        <begin position="1"/>
        <end position="90"/>
    </location>
</feature>
<dbReference type="PANTHER" id="PTHR28298:SF1">
    <property type="entry name" value="EISOSOME PROTEIN 1"/>
    <property type="match status" value="1"/>
</dbReference>
<feature type="compositionally biased region" description="Basic and acidic residues" evidence="1">
    <location>
        <begin position="657"/>
        <end position="699"/>
    </location>
</feature>
<feature type="region of interest" description="Disordered" evidence="1">
    <location>
        <begin position="558"/>
        <end position="580"/>
    </location>
</feature>
<feature type="compositionally biased region" description="Polar residues" evidence="1">
    <location>
        <begin position="1"/>
        <end position="10"/>
    </location>
</feature>
<feature type="compositionally biased region" description="Polar residues" evidence="1">
    <location>
        <begin position="248"/>
        <end position="257"/>
    </location>
</feature>
<feature type="compositionally biased region" description="Polar residues" evidence="1">
    <location>
        <begin position="71"/>
        <end position="90"/>
    </location>
</feature>
<dbReference type="Pfam" id="PF12757">
    <property type="entry name" value="Eisosome1"/>
    <property type="match status" value="1"/>
</dbReference>
<dbReference type="PANTHER" id="PTHR28298">
    <property type="entry name" value="EISOSOME PROTEIN 1"/>
    <property type="match status" value="1"/>
</dbReference>
<organism evidence="2 3">
    <name type="scientific">Schizosaccharomyces octosporus (strain yFS286)</name>
    <name type="common">Fission yeast</name>
    <name type="synonym">Octosporomyces octosporus</name>
    <dbReference type="NCBI Taxonomy" id="483514"/>
    <lineage>
        <taxon>Eukaryota</taxon>
        <taxon>Fungi</taxon>
        <taxon>Dikarya</taxon>
        <taxon>Ascomycota</taxon>
        <taxon>Taphrinomycotina</taxon>
        <taxon>Schizosaccharomycetes</taxon>
        <taxon>Schizosaccharomycetales</taxon>
        <taxon>Schizosaccharomycetaceae</taxon>
        <taxon>Schizosaccharomyces</taxon>
    </lineage>
</organism>
<dbReference type="OMA" id="ETHYEPG"/>
<dbReference type="Proteomes" id="UP000016088">
    <property type="component" value="Unassembled WGS sequence"/>
</dbReference>
<feature type="compositionally biased region" description="Low complexity" evidence="1">
    <location>
        <begin position="263"/>
        <end position="281"/>
    </location>
</feature>
<feature type="region of interest" description="Disordered" evidence="1">
    <location>
        <begin position="106"/>
        <end position="232"/>
    </location>
</feature>
<feature type="region of interest" description="Disordered" evidence="1">
    <location>
        <begin position="634"/>
        <end position="777"/>
    </location>
</feature>
<keyword evidence="3" id="KW-1185">Reference proteome</keyword>
<feature type="region of interest" description="Disordered" evidence="1">
    <location>
        <begin position="248"/>
        <end position="302"/>
    </location>
</feature>
<feature type="region of interest" description="Disordered" evidence="1">
    <location>
        <begin position="792"/>
        <end position="830"/>
    </location>
</feature>
<feature type="compositionally biased region" description="Polar residues" evidence="1">
    <location>
        <begin position="117"/>
        <end position="128"/>
    </location>
</feature>
<feature type="compositionally biased region" description="Polar residues" evidence="1">
    <location>
        <begin position="182"/>
        <end position="194"/>
    </location>
</feature>
<feature type="compositionally biased region" description="Basic and acidic residues" evidence="1">
    <location>
        <begin position="634"/>
        <end position="644"/>
    </location>
</feature>
<feature type="compositionally biased region" description="Basic and acidic residues" evidence="1">
    <location>
        <begin position="148"/>
        <end position="169"/>
    </location>
</feature>
<feature type="region of interest" description="Disordered" evidence="1">
    <location>
        <begin position="348"/>
        <end position="367"/>
    </location>
</feature>
<dbReference type="RefSeq" id="XP_013019323.1">
    <property type="nucleotide sequence ID" value="XM_013163869.1"/>
</dbReference>
<feature type="compositionally biased region" description="Basic and acidic residues" evidence="1">
    <location>
        <begin position="924"/>
        <end position="950"/>
    </location>
</feature>
<feature type="compositionally biased region" description="Polar residues" evidence="1">
    <location>
        <begin position="287"/>
        <end position="297"/>
    </location>
</feature>